<dbReference type="EMBL" id="LT158599">
    <property type="protein sequence ID" value="CVK31734.1"/>
    <property type="molecule type" value="Genomic_DNA"/>
</dbReference>
<dbReference type="RefSeq" id="WP_062261687.1">
    <property type="nucleotide sequence ID" value="NZ_DAIMMY010000002.1"/>
</dbReference>
<evidence type="ECO:0000313" key="2">
    <source>
        <dbReference type="EMBL" id="NQS78471.1"/>
    </source>
</evidence>
<dbReference type="Proteomes" id="UP000069850">
    <property type="component" value="Chromosome 1"/>
</dbReference>
<evidence type="ECO:0000313" key="3">
    <source>
        <dbReference type="Proteomes" id="UP000069850"/>
    </source>
</evidence>
<evidence type="ECO:0000313" key="1">
    <source>
        <dbReference type="EMBL" id="CVK31734.1"/>
    </source>
</evidence>
<dbReference type="KEGG" id="mema:MMAB1_0517"/>
<proteinExistence type="predicted"/>
<name>A0A0X3BJF5_9EURY</name>
<dbReference type="EMBL" id="JABMJE010000093">
    <property type="protein sequence ID" value="NQS78471.1"/>
    <property type="molecule type" value="Genomic_DNA"/>
</dbReference>
<gene>
    <name evidence="2" type="ORF">HQQ74_07185</name>
    <name evidence="1" type="ORF">MMAB1_0517</name>
</gene>
<reference evidence="2" key="2">
    <citation type="submission" date="2020-05" db="EMBL/GenBank/DDBJ databases">
        <title>The first insight into the ecology of ammonia-tolerant syntrophic propionate oxidizing bacteria.</title>
        <authorList>
            <person name="Singh A."/>
            <person name="Schnurer A."/>
            <person name="Westerholm M."/>
        </authorList>
    </citation>
    <scope>NUCLEOTIDE SEQUENCE</scope>
    <source>
        <strain evidence="2">MAG54</strain>
    </source>
</reference>
<organism evidence="1 3">
    <name type="scientific">Methanoculleus bourgensis</name>
    <dbReference type="NCBI Taxonomy" id="83986"/>
    <lineage>
        <taxon>Archaea</taxon>
        <taxon>Methanobacteriati</taxon>
        <taxon>Methanobacteriota</taxon>
        <taxon>Stenosarchaea group</taxon>
        <taxon>Methanomicrobia</taxon>
        <taxon>Methanomicrobiales</taxon>
        <taxon>Methanomicrobiaceae</taxon>
        <taxon>Methanoculleus</taxon>
    </lineage>
</organism>
<dbReference type="AlphaFoldDB" id="A0A0X3BJF5"/>
<dbReference type="GeneID" id="27136574"/>
<accession>A0A0X3BJF5</accession>
<protein>
    <submittedName>
        <fullName evidence="1">Uncharacterized protein</fullName>
    </submittedName>
</protein>
<reference evidence="1 3" key="1">
    <citation type="submission" date="2016-01" db="EMBL/GenBank/DDBJ databases">
        <authorList>
            <person name="Manzoor S."/>
        </authorList>
    </citation>
    <scope>NUCLEOTIDE SEQUENCE [LARGE SCALE GENOMIC DNA]</scope>
    <source>
        <strain evidence="1">Methanoculleus sp MAB1</strain>
    </source>
</reference>
<sequence length="88" mass="9770">MSLKVRFTIAQVLDITDEEDHLHELVTATARARGGVLDDEVEPLIFGILEDLEDHLVEQSRAGKFRGPDMKKIVSAWIDERLAEVGGG</sequence>
<dbReference type="Proteomes" id="UP000737555">
    <property type="component" value="Unassembled WGS sequence"/>
</dbReference>